<name>A0A7L7L719_9BACT</name>
<evidence type="ECO:0008006" key="4">
    <source>
        <dbReference type="Google" id="ProtNLM"/>
    </source>
</evidence>
<dbReference type="EMBL" id="CP055153">
    <property type="protein sequence ID" value="QMU28631.1"/>
    <property type="molecule type" value="Genomic_DNA"/>
</dbReference>
<evidence type="ECO:0000256" key="1">
    <source>
        <dbReference type="ARBA" id="ARBA00009320"/>
    </source>
</evidence>
<organism evidence="2 3">
    <name type="scientific">Adhaeribacter radiodurans</name>
    <dbReference type="NCBI Taxonomy" id="2745197"/>
    <lineage>
        <taxon>Bacteria</taxon>
        <taxon>Pseudomonadati</taxon>
        <taxon>Bacteroidota</taxon>
        <taxon>Cytophagia</taxon>
        <taxon>Cytophagales</taxon>
        <taxon>Hymenobacteraceae</taxon>
        <taxon>Adhaeribacter</taxon>
    </lineage>
</organism>
<gene>
    <name evidence="2" type="ORF">HUW48_11535</name>
</gene>
<accession>A0A7L7L719</accession>
<dbReference type="PANTHER" id="PTHR42743">
    <property type="entry name" value="AMINO-ACID AMINOTRANSFERASE"/>
    <property type="match status" value="1"/>
</dbReference>
<dbReference type="Gene3D" id="3.40.50.300">
    <property type="entry name" value="P-loop containing nucleotide triphosphate hydrolases"/>
    <property type="match status" value="1"/>
</dbReference>
<dbReference type="PANTHER" id="PTHR42743:SF11">
    <property type="entry name" value="AMINODEOXYCHORISMATE LYASE"/>
    <property type="match status" value="1"/>
</dbReference>
<keyword evidence="3" id="KW-1185">Reference proteome</keyword>
<dbReference type="AlphaFoldDB" id="A0A7L7L719"/>
<comment type="similarity">
    <text evidence="1">Belongs to the class-IV pyridoxal-phosphate-dependent aminotransferase family.</text>
</comment>
<dbReference type="Pfam" id="PF19798">
    <property type="entry name" value="Sulfotransfer_5"/>
    <property type="match status" value="1"/>
</dbReference>
<evidence type="ECO:0000313" key="2">
    <source>
        <dbReference type="EMBL" id="QMU28631.1"/>
    </source>
</evidence>
<dbReference type="SUPFAM" id="SSF52540">
    <property type="entry name" value="P-loop containing nucleoside triphosphate hydrolases"/>
    <property type="match status" value="1"/>
</dbReference>
<dbReference type="GO" id="GO:0019752">
    <property type="term" value="P:carboxylic acid metabolic process"/>
    <property type="evidence" value="ECO:0007669"/>
    <property type="project" value="TreeGrafter"/>
</dbReference>
<reference evidence="2 3" key="1">
    <citation type="submission" date="2020-08" db="EMBL/GenBank/DDBJ databases">
        <title>Adhaeribacter dokdonensis sp. nov., isolated from the rhizosphere of Elymus tsukushiensis, a plant native to the Dokdo Islands, Republic of Korea.</title>
        <authorList>
            <person name="Ghim S.Y."/>
        </authorList>
    </citation>
    <scope>NUCLEOTIDE SEQUENCE [LARGE SCALE GENOMIC DNA]</scope>
    <source>
        <strain evidence="2 3">KUDC8001</strain>
    </source>
</reference>
<dbReference type="InterPro" id="IPR050571">
    <property type="entry name" value="Class-IV_PLP-Dep_Aminotrnsfr"/>
</dbReference>
<proteinExistence type="inferred from homology"/>
<evidence type="ECO:0000313" key="3">
    <source>
        <dbReference type="Proteomes" id="UP000514509"/>
    </source>
</evidence>
<protein>
    <recommendedName>
        <fullName evidence="4">Sulfotransferase family protein</fullName>
    </recommendedName>
</protein>
<dbReference type="Proteomes" id="UP000514509">
    <property type="component" value="Chromosome"/>
</dbReference>
<sequence>MYSFAQRLDVKVMDEPFYAYYLIYSQLEHPGKEEILKTLEPDPVKVFGQIQEQEQTFNNVFVKNMGHHLQGFDYSPIKHYQNVFLIRDPGQMLLSYAKVREEPTLNDIGLKQQAELFTWLQAEGQNPLVLDGNELRKNPEHVLQQLCDGLGLPFNQAMLNWPAGPRAEDGCWAPFWYAKVHQSTKFMAPDTDSSPLPNSLRATYEAALPYYTTLKQYALLA</sequence>
<dbReference type="KEGG" id="add:HUW48_11535"/>
<dbReference type="InterPro" id="IPR027417">
    <property type="entry name" value="P-loop_NTPase"/>
</dbReference>